<evidence type="ECO:0000256" key="9">
    <source>
        <dbReference type="ARBA" id="ARBA00022833"/>
    </source>
</evidence>
<dbReference type="SUPFAM" id="SSF55846">
    <property type="entry name" value="N-acetylmuramoyl-L-alanine amidase-like"/>
    <property type="match status" value="1"/>
</dbReference>
<comment type="subcellular location">
    <subcellularLocation>
        <location evidence="3">Cytoplasm</location>
    </subcellularLocation>
</comment>
<keyword evidence="9" id="KW-0862">Zinc</keyword>
<feature type="domain" description="N-acetylmuramoyl-L-alanine amidase" evidence="13">
    <location>
        <begin position="20"/>
        <end position="168"/>
    </location>
</feature>
<dbReference type="InterPro" id="IPR051206">
    <property type="entry name" value="NAMLAA_amidase_2"/>
</dbReference>
<evidence type="ECO:0000256" key="11">
    <source>
        <dbReference type="ARBA" id="ARBA00039257"/>
    </source>
</evidence>
<gene>
    <name evidence="14" type="ORF">SAMN05216326_101120</name>
</gene>
<proteinExistence type="inferred from homology"/>
<dbReference type="AlphaFoldDB" id="A0A1H9Y764"/>
<keyword evidence="10" id="KW-0961">Cell wall biogenesis/degradation</keyword>
<dbReference type="Gene3D" id="3.40.80.10">
    <property type="entry name" value="Peptidoglycan recognition protein-like"/>
    <property type="match status" value="1"/>
</dbReference>
<sequence>MKIDTDGCLQQADRCRFIASPNYDERPDDADITLLVIHGISLPPGEFGGEGVIELFTNRIDPEMHPYYVSIAGLKVSCHFFIRRNGEMIQFVRCRHRAWHAGLSSWRGRSCCNDFSIGIELEGSDTTPFTETQYSTLTALTRCLQQHYPITDIAGHADIAPGRKTDPGPYFDWIRYQASLEKPQWNQT</sequence>
<keyword evidence="8" id="KW-0378">Hydrolase</keyword>
<keyword evidence="15" id="KW-1185">Reference proteome</keyword>
<comment type="cofactor">
    <cofactor evidence="2">
        <name>Zn(2+)</name>
        <dbReference type="ChEBI" id="CHEBI:29105"/>
    </cofactor>
</comment>
<dbReference type="GO" id="GO:0009253">
    <property type="term" value="P:peptidoglycan catabolic process"/>
    <property type="evidence" value="ECO:0007669"/>
    <property type="project" value="InterPro"/>
</dbReference>
<evidence type="ECO:0000256" key="4">
    <source>
        <dbReference type="ARBA" id="ARBA00007553"/>
    </source>
</evidence>
<evidence type="ECO:0000256" key="5">
    <source>
        <dbReference type="ARBA" id="ARBA00011901"/>
    </source>
</evidence>
<evidence type="ECO:0000313" key="15">
    <source>
        <dbReference type="Proteomes" id="UP000199345"/>
    </source>
</evidence>
<dbReference type="InterPro" id="IPR002502">
    <property type="entry name" value="Amidase_domain"/>
</dbReference>
<evidence type="ECO:0000256" key="10">
    <source>
        <dbReference type="ARBA" id="ARBA00023316"/>
    </source>
</evidence>
<dbReference type="SMART" id="SM00644">
    <property type="entry name" value="Ami_2"/>
    <property type="match status" value="1"/>
</dbReference>
<dbReference type="GO" id="GO:0008745">
    <property type="term" value="F:N-acetylmuramoyl-L-alanine amidase activity"/>
    <property type="evidence" value="ECO:0007669"/>
    <property type="project" value="UniProtKB-EC"/>
</dbReference>
<dbReference type="OrthoDB" id="9794842at2"/>
<evidence type="ECO:0000256" key="12">
    <source>
        <dbReference type="ARBA" id="ARBA00042615"/>
    </source>
</evidence>
<dbReference type="CDD" id="cd06583">
    <property type="entry name" value="PGRP"/>
    <property type="match status" value="1"/>
</dbReference>
<protein>
    <recommendedName>
        <fullName evidence="11">1,6-anhydro-N-acetylmuramyl-L-alanine amidase AmpD</fullName>
        <ecNumber evidence="5">3.5.1.28</ecNumber>
    </recommendedName>
    <alternativeName>
        <fullName evidence="12">N-acetylmuramoyl-L-alanine amidase</fullName>
    </alternativeName>
</protein>
<dbReference type="GO" id="GO:0009254">
    <property type="term" value="P:peptidoglycan turnover"/>
    <property type="evidence" value="ECO:0007669"/>
    <property type="project" value="TreeGrafter"/>
</dbReference>
<keyword evidence="7" id="KW-0479">Metal-binding</keyword>
<reference evidence="15" key="1">
    <citation type="submission" date="2016-10" db="EMBL/GenBank/DDBJ databases">
        <authorList>
            <person name="Varghese N."/>
            <person name="Submissions S."/>
        </authorList>
    </citation>
    <scope>NUCLEOTIDE SEQUENCE [LARGE SCALE GENOMIC DNA]</scope>
    <source>
        <strain evidence="15">Nm71</strain>
    </source>
</reference>
<dbReference type="InterPro" id="IPR036505">
    <property type="entry name" value="Amidase/PGRP_sf"/>
</dbReference>
<evidence type="ECO:0000256" key="1">
    <source>
        <dbReference type="ARBA" id="ARBA00001561"/>
    </source>
</evidence>
<organism evidence="14 15">
    <name type="scientific">Nitrosomonas marina</name>
    <dbReference type="NCBI Taxonomy" id="917"/>
    <lineage>
        <taxon>Bacteria</taxon>
        <taxon>Pseudomonadati</taxon>
        <taxon>Pseudomonadota</taxon>
        <taxon>Betaproteobacteria</taxon>
        <taxon>Nitrosomonadales</taxon>
        <taxon>Nitrosomonadaceae</taxon>
        <taxon>Nitrosomonas</taxon>
    </lineage>
</organism>
<evidence type="ECO:0000256" key="3">
    <source>
        <dbReference type="ARBA" id="ARBA00004496"/>
    </source>
</evidence>
<dbReference type="RefSeq" id="WP_090655313.1">
    <property type="nucleotide sequence ID" value="NZ_FOIA01000001.1"/>
</dbReference>
<dbReference type="Pfam" id="PF01510">
    <property type="entry name" value="Amidase_2"/>
    <property type="match status" value="1"/>
</dbReference>
<evidence type="ECO:0000256" key="7">
    <source>
        <dbReference type="ARBA" id="ARBA00022723"/>
    </source>
</evidence>
<dbReference type="EC" id="3.5.1.28" evidence="5"/>
<evidence type="ECO:0000259" key="13">
    <source>
        <dbReference type="SMART" id="SM00644"/>
    </source>
</evidence>
<dbReference type="NCBIfam" id="NF008758">
    <property type="entry name" value="PRK11789.1"/>
    <property type="match status" value="1"/>
</dbReference>
<dbReference type="GO" id="GO:0071555">
    <property type="term" value="P:cell wall organization"/>
    <property type="evidence" value="ECO:0007669"/>
    <property type="project" value="UniProtKB-KW"/>
</dbReference>
<dbReference type="GO" id="GO:0005737">
    <property type="term" value="C:cytoplasm"/>
    <property type="evidence" value="ECO:0007669"/>
    <property type="project" value="UniProtKB-SubCell"/>
</dbReference>
<dbReference type="PANTHER" id="PTHR30417">
    <property type="entry name" value="N-ACETYLMURAMOYL-L-ALANINE AMIDASE AMID"/>
    <property type="match status" value="1"/>
</dbReference>
<evidence type="ECO:0000256" key="8">
    <source>
        <dbReference type="ARBA" id="ARBA00022801"/>
    </source>
</evidence>
<accession>A0A1H9Y764</accession>
<evidence type="ECO:0000256" key="6">
    <source>
        <dbReference type="ARBA" id="ARBA00022490"/>
    </source>
</evidence>
<dbReference type="Proteomes" id="UP000199345">
    <property type="component" value="Unassembled WGS sequence"/>
</dbReference>
<evidence type="ECO:0000313" key="14">
    <source>
        <dbReference type="EMBL" id="SES64779.1"/>
    </source>
</evidence>
<comment type="similarity">
    <text evidence="4">Belongs to the N-acetylmuramoyl-L-alanine amidase 2 family.</text>
</comment>
<comment type="catalytic activity">
    <reaction evidence="1">
        <text>Hydrolyzes the link between N-acetylmuramoyl residues and L-amino acid residues in certain cell-wall glycopeptides.</text>
        <dbReference type="EC" id="3.5.1.28"/>
    </reaction>
</comment>
<dbReference type="GO" id="GO:0046872">
    <property type="term" value="F:metal ion binding"/>
    <property type="evidence" value="ECO:0007669"/>
    <property type="project" value="UniProtKB-KW"/>
</dbReference>
<dbReference type="PANTHER" id="PTHR30417:SF4">
    <property type="entry name" value="1,6-ANHYDRO-N-ACETYLMURAMYL-L-ALANINE AMIDASE AMPD"/>
    <property type="match status" value="1"/>
</dbReference>
<evidence type="ECO:0000256" key="2">
    <source>
        <dbReference type="ARBA" id="ARBA00001947"/>
    </source>
</evidence>
<name>A0A1H9Y764_9PROT</name>
<keyword evidence="6" id="KW-0963">Cytoplasm</keyword>
<dbReference type="EMBL" id="FOIA01000001">
    <property type="protein sequence ID" value="SES64779.1"/>
    <property type="molecule type" value="Genomic_DNA"/>
</dbReference>